<gene>
    <name evidence="1" type="ORF">PCASD_00913</name>
</gene>
<sequence length="110" mass="12438">MHAIVILKTSDRSLTLAFEAEPYWIQVLKSMAAVRDMGWQPDSAELPSHYGYLDIRFLQYKLSNISMATVSSATSPFQPSNIPDRTFLHTSFGLIVRHPHRMSPQFLASA</sequence>
<dbReference type="EMBL" id="PGCI01000003">
    <property type="protein sequence ID" value="PLW51940.1"/>
    <property type="molecule type" value="Genomic_DNA"/>
</dbReference>
<evidence type="ECO:0000313" key="1">
    <source>
        <dbReference type="EMBL" id="PLW51940.1"/>
    </source>
</evidence>
<name>A0A2N5VPT4_9BASI</name>
<protein>
    <submittedName>
        <fullName evidence="1">Uncharacterized protein</fullName>
    </submittedName>
</protein>
<comment type="caution">
    <text evidence="1">The sequence shown here is derived from an EMBL/GenBank/DDBJ whole genome shotgun (WGS) entry which is preliminary data.</text>
</comment>
<reference evidence="1 2" key="1">
    <citation type="submission" date="2017-11" db="EMBL/GenBank/DDBJ databases">
        <title>De novo assembly and phasing of dikaryotic genomes from two isolates of Puccinia coronata f. sp. avenae, the causal agent of oat crown rust.</title>
        <authorList>
            <person name="Miller M.E."/>
            <person name="Zhang Y."/>
            <person name="Omidvar V."/>
            <person name="Sperschneider J."/>
            <person name="Schwessinger B."/>
            <person name="Raley C."/>
            <person name="Palmer J.M."/>
            <person name="Garnica D."/>
            <person name="Upadhyaya N."/>
            <person name="Rathjen J."/>
            <person name="Taylor J.M."/>
            <person name="Park R.F."/>
            <person name="Dodds P.N."/>
            <person name="Hirsch C.D."/>
            <person name="Kianian S.F."/>
            <person name="Figueroa M."/>
        </authorList>
    </citation>
    <scope>NUCLEOTIDE SEQUENCE [LARGE SCALE GENOMIC DNA]</scope>
    <source>
        <strain evidence="1">12SD80</strain>
    </source>
</reference>
<evidence type="ECO:0000313" key="2">
    <source>
        <dbReference type="Proteomes" id="UP000235392"/>
    </source>
</evidence>
<proteinExistence type="predicted"/>
<organism evidence="1 2">
    <name type="scientific">Puccinia coronata f. sp. avenae</name>
    <dbReference type="NCBI Taxonomy" id="200324"/>
    <lineage>
        <taxon>Eukaryota</taxon>
        <taxon>Fungi</taxon>
        <taxon>Dikarya</taxon>
        <taxon>Basidiomycota</taxon>
        <taxon>Pucciniomycotina</taxon>
        <taxon>Pucciniomycetes</taxon>
        <taxon>Pucciniales</taxon>
        <taxon>Pucciniaceae</taxon>
        <taxon>Puccinia</taxon>
    </lineage>
</organism>
<dbReference type="AlphaFoldDB" id="A0A2N5VPT4"/>
<dbReference type="Proteomes" id="UP000235392">
    <property type="component" value="Unassembled WGS sequence"/>
</dbReference>
<accession>A0A2N5VPT4</accession>